<dbReference type="Pfam" id="PF19278">
    <property type="entry name" value="Hydant_A_C"/>
    <property type="match status" value="1"/>
</dbReference>
<organism evidence="2">
    <name type="scientific">marine sediment metagenome</name>
    <dbReference type="NCBI Taxonomy" id="412755"/>
    <lineage>
        <taxon>unclassified sequences</taxon>
        <taxon>metagenomes</taxon>
        <taxon>ecological metagenomes</taxon>
    </lineage>
</organism>
<dbReference type="InterPro" id="IPR049517">
    <property type="entry name" value="ACX-like_C"/>
</dbReference>
<dbReference type="AlphaFoldDB" id="X1LQ61"/>
<accession>X1LQ61</accession>
<sequence>ERVFAVKEDTYIETIHWRLRAIGEIIKSKMIEVPLASEDPSRALTGKRRVYLGPEVGEIEASIYRGEKLQPGNKILPPSIIEEPTTTLAVLPGSKVTVTKYGNYFIEMS</sequence>
<feature type="non-terminal residue" evidence="2">
    <location>
        <position position="1"/>
    </location>
</feature>
<feature type="domain" description="Acetophenone carboxylase-like C-terminal" evidence="1">
    <location>
        <begin position="19"/>
        <end position="100"/>
    </location>
</feature>
<evidence type="ECO:0000259" key="1">
    <source>
        <dbReference type="Pfam" id="PF19278"/>
    </source>
</evidence>
<protein>
    <recommendedName>
        <fullName evidence="1">Acetophenone carboxylase-like C-terminal domain-containing protein</fullName>
    </recommendedName>
</protein>
<comment type="caution">
    <text evidence="2">The sequence shown here is derived from an EMBL/GenBank/DDBJ whole genome shotgun (WGS) entry which is preliminary data.</text>
</comment>
<gene>
    <name evidence="2" type="ORF">S06H3_19238</name>
</gene>
<name>X1LQ61_9ZZZZ</name>
<dbReference type="EMBL" id="BARV01009829">
    <property type="protein sequence ID" value="GAI04515.1"/>
    <property type="molecule type" value="Genomic_DNA"/>
</dbReference>
<reference evidence="2" key="1">
    <citation type="journal article" date="2014" name="Front. Microbiol.">
        <title>High frequency of phylogenetically diverse reductive dehalogenase-homologous genes in deep subseafloor sedimentary metagenomes.</title>
        <authorList>
            <person name="Kawai M."/>
            <person name="Futagami T."/>
            <person name="Toyoda A."/>
            <person name="Takaki Y."/>
            <person name="Nishi S."/>
            <person name="Hori S."/>
            <person name="Arai W."/>
            <person name="Tsubouchi T."/>
            <person name="Morono Y."/>
            <person name="Uchiyama I."/>
            <person name="Ito T."/>
            <person name="Fujiyama A."/>
            <person name="Inagaki F."/>
            <person name="Takami H."/>
        </authorList>
    </citation>
    <scope>NUCLEOTIDE SEQUENCE</scope>
    <source>
        <strain evidence="2">Expedition CK06-06</strain>
    </source>
</reference>
<proteinExistence type="predicted"/>
<evidence type="ECO:0000313" key="2">
    <source>
        <dbReference type="EMBL" id="GAI04515.1"/>
    </source>
</evidence>